<dbReference type="Pfam" id="PF12679">
    <property type="entry name" value="ABC2_membrane_2"/>
    <property type="match status" value="1"/>
</dbReference>
<proteinExistence type="predicted"/>
<accession>A0A7V2ZL30</accession>
<dbReference type="PANTHER" id="PTHR37305">
    <property type="entry name" value="INTEGRAL MEMBRANE PROTEIN-RELATED"/>
    <property type="match status" value="1"/>
</dbReference>
<feature type="transmembrane region" description="Helical" evidence="1">
    <location>
        <begin position="66"/>
        <end position="92"/>
    </location>
</feature>
<evidence type="ECO:0008006" key="3">
    <source>
        <dbReference type="Google" id="ProtNLM"/>
    </source>
</evidence>
<comment type="caution">
    <text evidence="2">The sequence shown here is derived from an EMBL/GenBank/DDBJ whole genome shotgun (WGS) entry which is preliminary data.</text>
</comment>
<dbReference type="AlphaFoldDB" id="A0A7V2ZL30"/>
<feature type="transmembrane region" description="Helical" evidence="1">
    <location>
        <begin position="172"/>
        <end position="191"/>
    </location>
</feature>
<keyword evidence="1" id="KW-1133">Transmembrane helix</keyword>
<gene>
    <name evidence="2" type="ORF">ENS31_10065</name>
</gene>
<feature type="transmembrane region" description="Helical" evidence="1">
    <location>
        <begin position="253"/>
        <end position="272"/>
    </location>
</feature>
<sequence>MFTLISIELYKIFRKWRTYIGFIAIGVLVPIIHIAMVYEGKNTIDFMTRNIQQSFVFVGNLLNTYLISYIVLNSLTVHIPFLITLVGGDLLAGEATAGTYRIMLTRPVTREKFVTAKFFTGVIYTNLLILWLAVMSLVLGYFIFGVGELLIIKSDVIIIFKQNDVLWRFLGAYGYASLGMTVVASLAFLFSSLVENAIGPIVSTMAVIIVFVIISAINVDLLQSIRPYLFTNYISSWQLFFDDPVDFTEIFKSAGILIVHILIFFIATLIIFRRKDILT</sequence>
<name>A0A7V2ZL30_9BACT</name>
<evidence type="ECO:0000256" key="1">
    <source>
        <dbReference type="SAM" id="Phobius"/>
    </source>
</evidence>
<keyword evidence="1" id="KW-0812">Transmembrane</keyword>
<dbReference type="GO" id="GO:0005886">
    <property type="term" value="C:plasma membrane"/>
    <property type="evidence" value="ECO:0007669"/>
    <property type="project" value="UniProtKB-SubCell"/>
</dbReference>
<keyword evidence="1" id="KW-0472">Membrane</keyword>
<evidence type="ECO:0000313" key="2">
    <source>
        <dbReference type="EMBL" id="HFI91855.1"/>
    </source>
</evidence>
<feature type="transmembrane region" description="Helical" evidence="1">
    <location>
        <begin position="20"/>
        <end position="38"/>
    </location>
</feature>
<dbReference type="PANTHER" id="PTHR37305:SF1">
    <property type="entry name" value="MEMBRANE PROTEIN"/>
    <property type="match status" value="1"/>
</dbReference>
<protein>
    <recommendedName>
        <fullName evidence="3">ABC-2 type transport system permease protein</fullName>
    </recommendedName>
</protein>
<feature type="transmembrane region" description="Helical" evidence="1">
    <location>
        <begin position="113"/>
        <end position="133"/>
    </location>
</feature>
<dbReference type="GO" id="GO:0140359">
    <property type="term" value="F:ABC-type transporter activity"/>
    <property type="evidence" value="ECO:0007669"/>
    <property type="project" value="InterPro"/>
</dbReference>
<dbReference type="EMBL" id="DSUJ01000008">
    <property type="protein sequence ID" value="HFI91855.1"/>
    <property type="molecule type" value="Genomic_DNA"/>
</dbReference>
<organism evidence="2">
    <name type="scientific">Ignavibacterium album</name>
    <dbReference type="NCBI Taxonomy" id="591197"/>
    <lineage>
        <taxon>Bacteria</taxon>
        <taxon>Pseudomonadati</taxon>
        <taxon>Ignavibacteriota</taxon>
        <taxon>Ignavibacteria</taxon>
        <taxon>Ignavibacteriales</taxon>
        <taxon>Ignavibacteriaceae</taxon>
        <taxon>Ignavibacterium</taxon>
    </lineage>
</organism>
<reference evidence="2" key="1">
    <citation type="journal article" date="2020" name="mSystems">
        <title>Genome- and Community-Level Interaction Insights into Carbon Utilization and Element Cycling Functions of Hydrothermarchaeota in Hydrothermal Sediment.</title>
        <authorList>
            <person name="Zhou Z."/>
            <person name="Liu Y."/>
            <person name="Xu W."/>
            <person name="Pan J."/>
            <person name="Luo Z.H."/>
            <person name="Li M."/>
        </authorList>
    </citation>
    <scope>NUCLEOTIDE SEQUENCE [LARGE SCALE GENOMIC DNA]</scope>
    <source>
        <strain evidence="2">SpSt-479</strain>
    </source>
</reference>
<feature type="transmembrane region" description="Helical" evidence="1">
    <location>
        <begin position="197"/>
        <end position="218"/>
    </location>
</feature>